<proteinExistence type="predicted"/>
<keyword evidence="2" id="KW-1133">Transmembrane helix</keyword>
<feature type="transmembrane region" description="Helical" evidence="2">
    <location>
        <begin position="169"/>
        <end position="191"/>
    </location>
</feature>
<dbReference type="Proteomes" id="UP000053558">
    <property type="component" value="Unassembled WGS sequence"/>
</dbReference>
<sequence>MAHSTSASSISHVTAVPGTQCSASFTHDLEVQTIVGAHRSIHILPSNPAATTVYGTWGPASNQPASGPSTGVDGNRESRTIAGTRTLERVLDLTSARFITHPRTLSASSRPYNYSSLLTTEEDDNDDDASDTLGPPPPPYSPSDAELPDYTSEDPNAPLRVTGTLAEHLFKFGFFFFPLWIVGTVILFSPLSAPDDFEPGKTEAERQHIIDTIRDAELIWARRSACAVFALLVLVTSVAAIYVGIVYL</sequence>
<evidence type="ECO:0000313" key="4">
    <source>
        <dbReference type="Proteomes" id="UP000053558"/>
    </source>
</evidence>
<protein>
    <recommendedName>
        <fullName evidence="5">Transmembrane protein</fullName>
    </recommendedName>
</protein>
<comment type="caution">
    <text evidence="3">The sequence shown here is derived from an EMBL/GenBank/DDBJ whole genome shotgun (WGS) entry which is preliminary data.</text>
</comment>
<feature type="region of interest" description="Disordered" evidence="1">
    <location>
        <begin position="55"/>
        <end position="83"/>
    </location>
</feature>
<dbReference type="EMBL" id="JH711584">
    <property type="protein sequence ID" value="EIW77321.1"/>
    <property type="molecule type" value="Genomic_DNA"/>
</dbReference>
<dbReference type="OrthoDB" id="3358294at2759"/>
<evidence type="ECO:0008006" key="5">
    <source>
        <dbReference type="Google" id="ProtNLM"/>
    </source>
</evidence>
<evidence type="ECO:0000256" key="1">
    <source>
        <dbReference type="SAM" id="MobiDB-lite"/>
    </source>
</evidence>
<dbReference type="AlphaFoldDB" id="A0A5M3MFF4"/>
<accession>A0A5M3MFF4</accession>
<gene>
    <name evidence="3" type="ORF">CONPUDRAFT_146310</name>
</gene>
<dbReference type="GeneID" id="19202187"/>
<dbReference type="KEGG" id="cput:CONPUDRAFT_146310"/>
<feature type="region of interest" description="Disordered" evidence="1">
    <location>
        <begin position="118"/>
        <end position="155"/>
    </location>
</feature>
<keyword evidence="4" id="KW-1185">Reference proteome</keyword>
<feature type="compositionally biased region" description="Polar residues" evidence="1">
    <location>
        <begin position="55"/>
        <end position="69"/>
    </location>
</feature>
<organism evidence="3 4">
    <name type="scientific">Coniophora puteana (strain RWD-64-598)</name>
    <name type="common">Brown rot fungus</name>
    <dbReference type="NCBI Taxonomy" id="741705"/>
    <lineage>
        <taxon>Eukaryota</taxon>
        <taxon>Fungi</taxon>
        <taxon>Dikarya</taxon>
        <taxon>Basidiomycota</taxon>
        <taxon>Agaricomycotina</taxon>
        <taxon>Agaricomycetes</taxon>
        <taxon>Agaricomycetidae</taxon>
        <taxon>Boletales</taxon>
        <taxon>Coniophorineae</taxon>
        <taxon>Coniophoraceae</taxon>
        <taxon>Coniophora</taxon>
    </lineage>
</organism>
<name>A0A5M3MFF4_CONPW</name>
<evidence type="ECO:0000256" key="2">
    <source>
        <dbReference type="SAM" id="Phobius"/>
    </source>
</evidence>
<dbReference type="RefSeq" id="XP_007772712.1">
    <property type="nucleotide sequence ID" value="XM_007774522.1"/>
</dbReference>
<reference evidence="4" key="1">
    <citation type="journal article" date="2012" name="Science">
        <title>The Paleozoic origin of enzymatic lignin decomposition reconstructed from 31 fungal genomes.</title>
        <authorList>
            <person name="Floudas D."/>
            <person name="Binder M."/>
            <person name="Riley R."/>
            <person name="Barry K."/>
            <person name="Blanchette R.A."/>
            <person name="Henrissat B."/>
            <person name="Martinez A.T."/>
            <person name="Otillar R."/>
            <person name="Spatafora J.W."/>
            <person name="Yadav J.S."/>
            <person name="Aerts A."/>
            <person name="Benoit I."/>
            <person name="Boyd A."/>
            <person name="Carlson A."/>
            <person name="Copeland A."/>
            <person name="Coutinho P.M."/>
            <person name="de Vries R.P."/>
            <person name="Ferreira P."/>
            <person name="Findley K."/>
            <person name="Foster B."/>
            <person name="Gaskell J."/>
            <person name="Glotzer D."/>
            <person name="Gorecki P."/>
            <person name="Heitman J."/>
            <person name="Hesse C."/>
            <person name="Hori C."/>
            <person name="Igarashi K."/>
            <person name="Jurgens J.A."/>
            <person name="Kallen N."/>
            <person name="Kersten P."/>
            <person name="Kohler A."/>
            <person name="Kuees U."/>
            <person name="Kumar T.K.A."/>
            <person name="Kuo A."/>
            <person name="LaButti K."/>
            <person name="Larrondo L.F."/>
            <person name="Lindquist E."/>
            <person name="Ling A."/>
            <person name="Lombard V."/>
            <person name="Lucas S."/>
            <person name="Lundell T."/>
            <person name="Martin R."/>
            <person name="McLaughlin D.J."/>
            <person name="Morgenstern I."/>
            <person name="Morin E."/>
            <person name="Murat C."/>
            <person name="Nagy L.G."/>
            <person name="Nolan M."/>
            <person name="Ohm R.A."/>
            <person name="Patyshakuliyeva A."/>
            <person name="Rokas A."/>
            <person name="Ruiz-Duenas F.J."/>
            <person name="Sabat G."/>
            <person name="Salamov A."/>
            <person name="Samejima M."/>
            <person name="Schmutz J."/>
            <person name="Slot J.C."/>
            <person name="St John F."/>
            <person name="Stenlid J."/>
            <person name="Sun H."/>
            <person name="Sun S."/>
            <person name="Syed K."/>
            <person name="Tsang A."/>
            <person name="Wiebenga A."/>
            <person name="Young D."/>
            <person name="Pisabarro A."/>
            <person name="Eastwood D.C."/>
            <person name="Martin F."/>
            <person name="Cullen D."/>
            <person name="Grigoriev I.V."/>
            <person name="Hibbett D.S."/>
        </authorList>
    </citation>
    <scope>NUCLEOTIDE SEQUENCE [LARGE SCALE GENOMIC DNA]</scope>
    <source>
        <strain evidence="4">RWD-64-598 SS2</strain>
    </source>
</reference>
<keyword evidence="2" id="KW-0812">Transmembrane</keyword>
<evidence type="ECO:0000313" key="3">
    <source>
        <dbReference type="EMBL" id="EIW77321.1"/>
    </source>
</evidence>
<keyword evidence="2" id="KW-0472">Membrane</keyword>
<feature type="transmembrane region" description="Helical" evidence="2">
    <location>
        <begin position="227"/>
        <end position="247"/>
    </location>
</feature>
<feature type="compositionally biased region" description="Acidic residues" evidence="1">
    <location>
        <begin position="120"/>
        <end position="130"/>
    </location>
</feature>